<evidence type="ECO:0000256" key="8">
    <source>
        <dbReference type="SAM" id="SignalP"/>
    </source>
</evidence>
<comment type="subcellular location">
    <subcellularLocation>
        <location evidence="1">Membrane</location>
        <topology evidence="1">Lipid-anchor</topology>
    </subcellularLocation>
</comment>
<organism evidence="11 12">
    <name type="scientific">Paenibacillus woosongensis</name>
    <dbReference type="NCBI Taxonomy" id="307580"/>
    <lineage>
        <taxon>Bacteria</taxon>
        <taxon>Bacillati</taxon>
        <taxon>Bacillota</taxon>
        <taxon>Bacilli</taxon>
        <taxon>Bacillales</taxon>
        <taxon>Paenibacillaceae</taxon>
        <taxon>Paenibacillus</taxon>
    </lineage>
</organism>
<evidence type="ECO:0000256" key="6">
    <source>
        <dbReference type="ARBA" id="ARBA00023139"/>
    </source>
</evidence>
<dbReference type="PANTHER" id="PTHR35789">
    <property type="entry name" value="SPORE GERMINATION PROTEIN B3"/>
    <property type="match status" value="1"/>
</dbReference>
<evidence type="ECO:0000313" key="12">
    <source>
        <dbReference type="Proteomes" id="UP000681290"/>
    </source>
</evidence>
<keyword evidence="6" id="KW-0564">Palmitate</keyword>
<dbReference type="Gene3D" id="3.30.300.210">
    <property type="entry name" value="Nutrient germinant receptor protein C, domain 3"/>
    <property type="match status" value="1"/>
</dbReference>
<reference evidence="11 12" key="1">
    <citation type="submission" date="2021-03" db="EMBL/GenBank/DDBJ databases">
        <title>Antimicrobial resistance genes in bacteria isolated from Japanese honey, and their potential for conferring macrolide and lincosamide resistance in the American foulbrood pathogen Paenibacillus larvae.</title>
        <authorList>
            <person name="Okamoto M."/>
            <person name="Kumagai M."/>
            <person name="Kanamori H."/>
            <person name="Takamatsu D."/>
        </authorList>
    </citation>
    <scope>NUCLEOTIDE SEQUENCE [LARGE SCALE GENOMIC DNA]</scope>
    <source>
        <strain evidence="11 12">J15TS10</strain>
    </source>
</reference>
<feature type="signal peptide" evidence="8">
    <location>
        <begin position="1"/>
        <end position="20"/>
    </location>
</feature>
<keyword evidence="7" id="KW-0449">Lipoprotein</keyword>
<gene>
    <name evidence="11" type="ORF">J15TS10_30470</name>
</gene>
<dbReference type="InterPro" id="IPR046953">
    <property type="entry name" value="Spore_GerAC-like_C"/>
</dbReference>
<keyword evidence="12" id="KW-1185">Reference proteome</keyword>
<evidence type="ECO:0000256" key="5">
    <source>
        <dbReference type="ARBA" id="ARBA00023136"/>
    </source>
</evidence>
<evidence type="ECO:0000313" key="11">
    <source>
        <dbReference type="EMBL" id="GIP59233.1"/>
    </source>
</evidence>
<dbReference type="PANTHER" id="PTHR35789:SF1">
    <property type="entry name" value="SPORE GERMINATION PROTEIN B3"/>
    <property type="match status" value="1"/>
</dbReference>
<dbReference type="Proteomes" id="UP000681290">
    <property type="component" value="Unassembled WGS sequence"/>
</dbReference>
<feature type="domain" description="Spore germination protein N-terminal" evidence="10">
    <location>
        <begin position="27"/>
        <end position="198"/>
    </location>
</feature>
<dbReference type="Pfam" id="PF25198">
    <property type="entry name" value="Spore_GerAC_N"/>
    <property type="match status" value="1"/>
</dbReference>
<keyword evidence="3" id="KW-0309">Germination</keyword>
<comment type="similarity">
    <text evidence="2">Belongs to the GerABKC lipoprotein family.</text>
</comment>
<dbReference type="InterPro" id="IPR008844">
    <property type="entry name" value="Spore_GerAC-like"/>
</dbReference>
<dbReference type="InterPro" id="IPR057336">
    <property type="entry name" value="GerAC_N"/>
</dbReference>
<dbReference type="RefSeq" id="WP_213591971.1">
    <property type="nucleotide sequence ID" value="NZ_BOSM01000005.1"/>
</dbReference>
<feature type="domain" description="Spore germination GerAC-like C-terminal" evidence="9">
    <location>
        <begin position="219"/>
        <end position="385"/>
    </location>
</feature>
<dbReference type="NCBIfam" id="TIGR02887">
    <property type="entry name" value="spore_ger_x_C"/>
    <property type="match status" value="1"/>
</dbReference>
<feature type="chain" id="PRO_5046576088" evidence="8">
    <location>
        <begin position="21"/>
        <end position="399"/>
    </location>
</feature>
<evidence type="ECO:0000256" key="2">
    <source>
        <dbReference type="ARBA" id="ARBA00007886"/>
    </source>
</evidence>
<evidence type="ECO:0000256" key="7">
    <source>
        <dbReference type="ARBA" id="ARBA00023288"/>
    </source>
</evidence>
<evidence type="ECO:0000259" key="10">
    <source>
        <dbReference type="Pfam" id="PF25198"/>
    </source>
</evidence>
<comment type="caution">
    <text evidence="11">The sequence shown here is derived from an EMBL/GenBank/DDBJ whole genome shotgun (WGS) entry which is preliminary data.</text>
</comment>
<evidence type="ECO:0000256" key="4">
    <source>
        <dbReference type="ARBA" id="ARBA00022729"/>
    </source>
</evidence>
<dbReference type="EMBL" id="BOSM01000005">
    <property type="protein sequence ID" value="GIP59233.1"/>
    <property type="molecule type" value="Genomic_DNA"/>
</dbReference>
<evidence type="ECO:0000256" key="3">
    <source>
        <dbReference type="ARBA" id="ARBA00022544"/>
    </source>
</evidence>
<keyword evidence="5" id="KW-0472">Membrane</keyword>
<evidence type="ECO:0000259" key="9">
    <source>
        <dbReference type="Pfam" id="PF05504"/>
    </source>
</evidence>
<accession>A0ABQ4MTH3</accession>
<proteinExistence type="inferred from homology"/>
<dbReference type="InterPro" id="IPR038501">
    <property type="entry name" value="Spore_GerAC_C_sf"/>
</dbReference>
<evidence type="ECO:0000256" key="1">
    <source>
        <dbReference type="ARBA" id="ARBA00004635"/>
    </source>
</evidence>
<name>A0ABQ4MTH3_9BACL</name>
<keyword evidence="4 8" id="KW-0732">Signal</keyword>
<sequence>MNKLKSRAFLVILSMTIVMTTSGCWSSVELNDRAFVSLIMVDLTDDGEFELTLGFPLPNRMIPGEVGGSGGSSKEPFAFVTKTGPTLPQALQDIQNDLSRRITFGQTRLLIIGSTLAKHGLDPILEFISRRINFHISANLFVTPGKVLELVETPTTFERFVSVILTSYITHRMTIDATLRDVLLARYGSGDILIPVLSFSKAPETIAKKEKSQIWLGVDGAAMFIKGKMIGQQLNKVEMQTSLLLYSNIREMTIRVESPTDGKEITFNVEDITTKFKAKVKDDTPGIRLETRGTASVQASDSKLDLQNDEQLMLLQKELDREIKSRIMQLINKTRTAKADVFQLGNYIKWKHPDIWDKYQSNWNEFYAKGLDIEAAVKIRIRGTGEAFRSIRTEWGEGT</sequence>
<dbReference type="PROSITE" id="PS51257">
    <property type="entry name" value="PROKAR_LIPOPROTEIN"/>
    <property type="match status" value="1"/>
</dbReference>
<dbReference type="Pfam" id="PF05504">
    <property type="entry name" value="Spore_GerAC"/>
    <property type="match status" value="1"/>
</dbReference>
<protein>
    <submittedName>
        <fullName evidence="11">Germination protein GerAC</fullName>
    </submittedName>
</protein>